<dbReference type="Gramene" id="OPUNC09G05020.1">
    <property type="protein sequence ID" value="OPUNC09G05020.1"/>
    <property type="gene ID" value="OPUNC09G05020"/>
</dbReference>
<name>A0A0E0LZV1_ORYPU</name>
<evidence type="ECO:0000313" key="2">
    <source>
        <dbReference type="Proteomes" id="UP000026962"/>
    </source>
</evidence>
<dbReference type="EnsemblPlants" id="OPUNC09G05020.1">
    <property type="protein sequence ID" value="OPUNC09G05020.1"/>
    <property type="gene ID" value="OPUNC09G05020"/>
</dbReference>
<dbReference type="AlphaFoldDB" id="A0A0E0LZV1"/>
<protein>
    <submittedName>
        <fullName evidence="1">Uncharacterized protein</fullName>
    </submittedName>
</protein>
<reference evidence="1" key="2">
    <citation type="submission" date="2018-05" db="EMBL/GenBank/DDBJ databases">
        <title>OpunRS2 (Oryza punctata Reference Sequence Version 2).</title>
        <authorList>
            <person name="Zhang J."/>
            <person name="Kudrna D."/>
            <person name="Lee S."/>
            <person name="Talag J."/>
            <person name="Welchert J."/>
            <person name="Wing R.A."/>
        </authorList>
    </citation>
    <scope>NUCLEOTIDE SEQUENCE [LARGE SCALE GENOMIC DNA]</scope>
</reference>
<accession>A0A0E0LZV1</accession>
<reference evidence="1" key="1">
    <citation type="submission" date="2015-04" db="UniProtKB">
        <authorList>
            <consortium name="EnsemblPlants"/>
        </authorList>
    </citation>
    <scope>IDENTIFICATION</scope>
</reference>
<keyword evidence="2" id="KW-1185">Reference proteome</keyword>
<sequence>MPPSGDFLPVKDGHIIANWGSHLQAGRLRHHRVTSSPCRTATSSPTRGLHLQPGRLRRPIHRRLGACTSRSAAYAVTDDIVPVQDSCSVTNWGPAPPGWPTTPSSGDIVPMQDGYFVAGWSLAPPGRPPTPSSGDIIPVQDGQFVIDWGLAPPGWPPTPLPGDIVPVQDDYLTADYLIATD</sequence>
<dbReference type="HOGENOM" id="CLU_1491360_0_0_1"/>
<dbReference type="Proteomes" id="UP000026962">
    <property type="component" value="Chromosome 9"/>
</dbReference>
<evidence type="ECO:0000313" key="1">
    <source>
        <dbReference type="EnsemblPlants" id="OPUNC09G05020.1"/>
    </source>
</evidence>
<organism evidence="1">
    <name type="scientific">Oryza punctata</name>
    <name type="common">Red rice</name>
    <dbReference type="NCBI Taxonomy" id="4537"/>
    <lineage>
        <taxon>Eukaryota</taxon>
        <taxon>Viridiplantae</taxon>
        <taxon>Streptophyta</taxon>
        <taxon>Embryophyta</taxon>
        <taxon>Tracheophyta</taxon>
        <taxon>Spermatophyta</taxon>
        <taxon>Magnoliopsida</taxon>
        <taxon>Liliopsida</taxon>
        <taxon>Poales</taxon>
        <taxon>Poaceae</taxon>
        <taxon>BOP clade</taxon>
        <taxon>Oryzoideae</taxon>
        <taxon>Oryzeae</taxon>
        <taxon>Oryzinae</taxon>
        <taxon>Oryza</taxon>
    </lineage>
</organism>
<proteinExistence type="predicted"/>